<protein>
    <recommendedName>
        <fullName evidence="4">DUF3789 domain-containing protein</fullName>
    </recommendedName>
</protein>
<reference evidence="2 3" key="1">
    <citation type="submission" date="2020-10" db="EMBL/GenBank/DDBJ databases">
        <title>ChiBAC.</title>
        <authorList>
            <person name="Zenner C."/>
            <person name="Hitch T.C.A."/>
            <person name="Clavel T."/>
        </authorList>
    </citation>
    <scope>NUCLEOTIDE SEQUENCE [LARGE SCALE GENOMIC DNA]</scope>
    <source>
        <strain evidence="2 3">DSM 108991</strain>
    </source>
</reference>
<dbReference type="EMBL" id="JADCKL010000012">
    <property type="protein sequence ID" value="MBE5063973.1"/>
    <property type="molecule type" value="Genomic_DNA"/>
</dbReference>
<dbReference type="RefSeq" id="WP_226395382.1">
    <property type="nucleotide sequence ID" value="NZ_JADCKL010000012.1"/>
</dbReference>
<name>A0ABR9RLY5_9FIRM</name>
<keyword evidence="1" id="KW-1133">Transmembrane helix</keyword>
<comment type="caution">
    <text evidence="2">The sequence shown here is derived from an EMBL/GenBank/DDBJ whole genome shotgun (WGS) entry which is preliminary data.</text>
</comment>
<feature type="transmembrane region" description="Helical" evidence="1">
    <location>
        <begin position="6"/>
        <end position="27"/>
    </location>
</feature>
<evidence type="ECO:0000313" key="3">
    <source>
        <dbReference type="Proteomes" id="UP000758652"/>
    </source>
</evidence>
<proteinExistence type="predicted"/>
<keyword evidence="3" id="KW-1185">Reference proteome</keyword>
<organism evidence="2 3">
    <name type="scientific">Claveliimonas monacensis</name>
    <dbReference type="NCBI Taxonomy" id="2779351"/>
    <lineage>
        <taxon>Bacteria</taxon>
        <taxon>Bacillati</taxon>
        <taxon>Bacillota</taxon>
        <taxon>Clostridia</taxon>
        <taxon>Lachnospirales</taxon>
        <taxon>Lachnospiraceae</taxon>
        <taxon>Claveliimonas</taxon>
    </lineage>
</organism>
<gene>
    <name evidence="2" type="ORF">INF30_11985</name>
</gene>
<evidence type="ECO:0008006" key="4">
    <source>
        <dbReference type="Google" id="ProtNLM"/>
    </source>
</evidence>
<accession>A0ABR9RLY5</accession>
<evidence type="ECO:0000313" key="2">
    <source>
        <dbReference type="EMBL" id="MBE5063973.1"/>
    </source>
</evidence>
<dbReference type="Proteomes" id="UP000758652">
    <property type="component" value="Unassembled WGS sequence"/>
</dbReference>
<sequence length="55" mass="6169">MKAVCIGLGILGGLALFTVLTCMFLSVGKRADEEMQRYFAEQFPEKEKAEQKEGR</sequence>
<evidence type="ECO:0000256" key="1">
    <source>
        <dbReference type="SAM" id="Phobius"/>
    </source>
</evidence>
<keyword evidence="1" id="KW-0472">Membrane</keyword>
<keyword evidence="1" id="KW-0812">Transmembrane</keyword>